<dbReference type="SUPFAM" id="SSF88946">
    <property type="entry name" value="Sigma2 domain of RNA polymerase sigma factors"/>
    <property type="match status" value="1"/>
</dbReference>
<dbReference type="InterPro" id="IPR039425">
    <property type="entry name" value="RNA_pol_sigma-70-like"/>
</dbReference>
<dbReference type="Proteomes" id="UP000751614">
    <property type="component" value="Unassembled WGS sequence"/>
</dbReference>
<evidence type="ECO:0000256" key="2">
    <source>
        <dbReference type="ARBA" id="ARBA00023082"/>
    </source>
</evidence>
<feature type="domain" description="RNA polymerase sigma-70 region 2" evidence="5">
    <location>
        <begin position="29"/>
        <end position="94"/>
    </location>
</feature>
<dbReference type="Gene3D" id="1.10.1740.10">
    <property type="match status" value="1"/>
</dbReference>
<dbReference type="RefSeq" id="WP_138839440.1">
    <property type="nucleotide sequence ID" value="NZ_VCNI01000006.1"/>
</dbReference>
<dbReference type="EMBL" id="VCNI01000006">
    <property type="protein sequence ID" value="TMU50525.1"/>
    <property type="molecule type" value="Genomic_DNA"/>
</dbReference>
<comment type="caution">
    <text evidence="6">The sequence shown here is derived from an EMBL/GenBank/DDBJ whole genome shotgun (WGS) entry which is preliminary data.</text>
</comment>
<gene>
    <name evidence="6" type="ORF">FGG15_19410</name>
</gene>
<keyword evidence="7" id="KW-1185">Reference proteome</keyword>
<sequence>MKKDSNEHVSEEKLIEKALSGDKASLELLITRNQDWIYNVALTFVGDADEAADLTQEVLIKVITKLDTFEQRSSFRTWTYRIVKNHFLNMKRGKHEVNPPTFEQFGAGLDQLPDESLSNYTYEVEEKLLVNEAKISCMKGMLLCLDREQRLIFIIGELFEFPDSVGSEIMEISKQNFRVKLHRAKKQLYNFMDHKCGLINRSNPCRCHRKTAGFIKMGYVDPKALHFQKDVLSKINEVVGKKVASYSNEVLSEYQKLYQEHPFLQGPDKMASIKKLLSTESIKETFNL</sequence>
<evidence type="ECO:0000259" key="5">
    <source>
        <dbReference type="Pfam" id="PF04542"/>
    </source>
</evidence>
<keyword evidence="1" id="KW-0805">Transcription regulation</keyword>
<evidence type="ECO:0000256" key="1">
    <source>
        <dbReference type="ARBA" id="ARBA00023015"/>
    </source>
</evidence>
<keyword evidence="2" id="KW-0731">Sigma factor</keyword>
<keyword evidence="3" id="KW-0238">DNA-binding</keyword>
<dbReference type="NCBIfam" id="TIGR02937">
    <property type="entry name" value="sigma70-ECF"/>
    <property type="match status" value="1"/>
</dbReference>
<keyword evidence="4" id="KW-0804">Transcription</keyword>
<organism evidence="6 7">
    <name type="scientific">Flagellimonas algicola</name>
    <dbReference type="NCBI Taxonomy" id="2583815"/>
    <lineage>
        <taxon>Bacteria</taxon>
        <taxon>Pseudomonadati</taxon>
        <taxon>Bacteroidota</taxon>
        <taxon>Flavobacteriia</taxon>
        <taxon>Flavobacteriales</taxon>
        <taxon>Flavobacteriaceae</taxon>
        <taxon>Flagellimonas</taxon>
    </lineage>
</organism>
<dbReference type="Pfam" id="PF04542">
    <property type="entry name" value="Sigma70_r2"/>
    <property type="match status" value="1"/>
</dbReference>
<evidence type="ECO:0000256" key="4">
    <source>
        <dbReference type="ARBA" id="ARBA00023163"/>
    </source>
</evidence>
<proteinExistence type="predicted"/>
<dbReference type="InterPro" id="IPR013325">
    <property type="entry name" value="RNA_pol_sigma_r2"/>
</dbReference>
<protein>
    <submittedName>
        <fullName evidence="6">RNA polymerase sigma factor</fullName>
    </submittedName>
</protein>
<dbReference type="InterPro" id="IPR014284">
    <property type="entry name" value="RNA_pol_sigma-70_dom"/>
</dbReference>
<dbReference type="PANTHER" id="PTHR43133">
    <property type="entry name" value="RNA POLYMERASE ECF-TYPE SIGMA FACTO"/>
    <property type="match status" value="1"/>
</dbReference>
<dbReference type="InterPro" id="IPR007627">
    <property type="entry name" value="RNA_pol_sigma70_r2"/>
</dbReference>
<evidence type="ECO:0000313" key="6">
    <source>
        <dbReference type="EMBL" id="TMU50525.1"/>
    </source>
</evidence>
<evidence type="ECO:0000313" key="7">
    <source>
        <dbReference type="Proteomes" id="UP000751614"/>
    </source>
</evidence>
<reference evidence="6 7" key="1">
    <citation type="submission" date="2019-05" db="EMBL/GenBank/DDBJ databases">
        <title>Flagellimonas sp. AsT0115, sp. nov., isolated from a marine red algae, Asparagopsis taxiformis.</title>
        <authorList>
            <person name="Kim J."/>
            <person name="Jeong S.E."/>
            <person name="Jeon C.O."/>
        </authorList>
    </citation>
    <scope>NUCLEOTIDE SEQUENCE [LARGE SCALE GENOMIC DNA]</scope>
    <source>
        <strain evidence="6 7">AsT0115</strain>
    </source>
</reference>
<dbReference type="PANTHER" id="PTHR43133:SF8">
    <property type="entry name" value="RNA POLYMERASE SIGMA FACTOR HI_1459-RELATED"/>
    <property type="match status" value="1"/>
</dbReference>
<accession>A0ABY2WGW6</accession>
<evidence type="ECO:0000256" key="3">
    <source>
        <dbReference type="ARBA" id="ARBA00023125"/>
    </source>
</evidence>
<name>A0ABY2WGW6_9FLAO</name>